<dbReference type="EMBL" id="GL883010">
    <property type="protein sequence ID" value="EGG21079.1"/>
    <property type="molecule type" value="Genomic_DNA"/>
</dbReference>
<dbReference type="GeneID" id="14872887"/>
<dbReference type="KEGG" id="dfa:DFA_00954"/>
<feature type="compositionally biased region" description="Low complexity" evidence="1">
    <location>
        <begin position="29"/>
        <end position="43"/>
    </location>
</feature>
<reference evidence="3" key="1">
    <citation type="journal article" date="2011" name="Genome Res.">
        <title>Phylogeny-wide analysis of social amoeba genomes highlights ancient origins for complex intercellular communication.</title>
        <authorList>
            <person name="Heidel A.J."/>
            <person name="Lawal H.M."/>
            <person name="Felder M."/>
            <person name="Schilde C."/>
            <person name="Helps N.R."/>
            <person name="Tunggal B."/>
            <person name="Rivero F."/>
            <person name="John U."/>
            <person name="Schleicher M."/>
            <person name="Eichinger L."/>
            <person name="Platzer M."/>
            <person name="Noegel A.A."/>
            <person name="Schaap P."/>
            <person name="Gloeckner G."/>
        </authorList>
    </citation>
    <scope>NUCLEOTIDE SEQUENCE [LARGE SCALE GENOMIC DNA]</scope>
    <source>
        <strain evidence="3">SH3</strain>
    </source>
</reference>
<evidence type="ECO:0000256" key="1">
    <source>
        <dbReference type="SAM" id="MobiDB-lite"/>
    </source>
</evidence>
<proteinExistence type="predicted"/>
<keyword evidence="3" id="KW-1185">Reference proteome</keyword>
<protein>
    <submittedName>
        <fullName evidence="2">Uncharacterized protein</fullName>
    </submittedName>
</protein>
<dbReference type="RefSeq" id="XP_004358929.1">
    <property type="nucleotide sequence ID" value="XM_004358872.1"/>
</dbReference>
<sequence>MGFENNGRGNRKGGLTGGGSPTGTPPTSNPTGRGNFFDPSTGGSSTGGPFQA</sequence>
<gene>
    <name evidence="2" type="ORF">DFA_00954</name>
</gene>
<feature type="compositionally biased region" description="Gly residues" evidence="1">
    <location>
        <begin position="12"/>
        <end position="21"/>
    </location>
</feature>
<dbReference type="Proteomes" id="UP000007797">
    <property type="component" value="Unassembled WGS sequence"/>
</dbReference>
<name>F4PUR0_CACFS</name>
<feature type="region of interest" description="Disordered" evidence="1">
    <location>
        <begin position="1"/>
        <end position="52"/>
    </location>
</feature>
<dbReference type="AlphaFoldDB" id="F4PUR0"/>
<evidence type="ECO:0000313" key="3">
    <source>
        <dbReference type="Proteomes" id="UP000007797"/>
    </source>
</evidence>
<organism evidence="2 3">
    <name type="scientific">Cavenderia fasciculata</name>
    <name type="common">Slime mold</name>
    <name type="synonym">Dictyostelium fasciculatum</name>
    <dbReference type="NCBI Taxonomy" id="261658"/>
    <lineage>
        <taxon>Eukaryota</taxon>
        <taxon>Amoebozoa</taxon>
        <taxon>Evosea</taxon>
        <taxon>Eumycetozoa</taxon>
        <taxon>Dictyostelia</taxon>
        <taxon>Acytosteliales</taxon>
        <taxon>Cavenderiaceae</taxon>
        <taxon>Cavenderia</taxon>
    </lineage>
</organism>
<evidence type="ECO:0000313" key="2">
    <source>
        <dbReference type="EMBL" id="EGG21079.1"/>
    </source>
</evidence>
<accession>F4PUR0</accession>